<dbReference type="PANTHER" id="PTHR12526">
    <property type="entry name" value="GLYCOSYLTRANSFERASE"/>
    <property type="match status" value="1"/>
</dbReference>
<dbReference type="CDD" id="cd03801">
    <property type="entry name" value="GT4_PimA-like"/>
    <property type="match status" value="1"/>
</dbReference>
<evidence type="ECO:0000313" key="2">
    <source>
        <dbReference type="Proteomes" id="UP001165679"/>
    </source>
</evidence>
<organism evidence="1 2">
    <name type="scientific">Limobrevibacterium gyesilva</name>
    <dbReference type="NCBI Taxonomy" id="2991712"/>
    <lineage>
        <taxon>Bacteria</taxon>
        <taxon>Pseudomonadati</taxon>
        <taxon>Pseudomonadota</taxon>
        <taxon>Alphaproteobacteria</taxon>
        <taxon>Acetobacterales</taxon>
        <taxon>Acetobacteraceae</taxon>
        <taxon>Limobrevibacterium</taxon>
    </lineage>
</organism>
<dbReference type="PANTHER" id="PTHR12526:SF590">
    <property type="entry name" value="ALPHA-MALTOSE-1-PHOSPHATE SYNTHASE"/>
    <property type="match status" value="1"/>
</dbReference>
<sequence length="367" mass="40796">MTTSGPSLRRLRVVVLPNLPWQPYMESFRPDEAPDPGRLHRLLAERGIDFVVVDPLPSPYNPWGRAHPFFAGLDPLRALIVLLRHRSADLVISVFESGAVVLLLLRRLFFFRPPVALWDVSEDSLWRPRRFALNLVLPRIDKLLALTRQQKTATQRRYRLRAPADVIGYAIDEDFYHPAFCRGADYVLSVGEDVARDYPTLVAALRGLPAPAVLKTRRAVALPPDMVATVEIIRERLSFPKLRDLYASASVVVVPLCPSDHPGGITSLFEAMAMGKPVVASDVPMTREFIVPGETGLLVPVGDADAMRDAIAGLLARPDEQRRIGANARRHLETHLSMTAFADRYAACIRALACPERPGIRVTADAR</sequence>
<dbReference type="RefSeq" id="WP_264715786.1">
    <property type="nucleotide sequence ID" value="NZ_JAPDNT010000026.1"/>
</dbReference>
<dbReference type="Pfam" id="PF13692">
    <property type="entry name" value="Glyco_trans_1_4"/>
    <property type="match status" value="1"/>
</dbReference>
<dbReference type="SUPFAM" id="SSF53756">
    <property type="entry name" value="UDP-Glycosyltransferase/glycogen phosphorylase"/>
    <property type="match status" value="1"/>
</dbReference>
<keyword evidence="2" id="KW-1185">Reference proteome</keyword>
<protein>
    <submittedName>
        <fullName evidence="1">Glycosyltransferase family 4 protein</fullName>
    </submittedName>
</protein>
<gene>
    <name evidence="1" type="ORF">OL599_20380</name>
</gene>
<name>A0AA42CF85_9PROT</name>
<reference evidence="1" key="2">
    <citation type="submission" date="2022-10" db="EMBL/GenBank/DDBJ databases">
        <authorList>
            <person name="Trinh H.N."/>
        </authorList>
    </citation>
    <scope>NUCLEOTIDE SEQUENCE</scope>
    <source>
        <strain evidence="1">RN2-1</strain>
    </source>
</reference>
<dbReference type="EMBL" id="JAPDNT010000026">
    <property type="protein sequence ID" value="MCW3476928.1"/>
    <property type="molecule type" value="Genomic_DNA"/>
</dbReference>
<dbReference type="AlphaFoldDB" id="A0AA42CF85"/>
<evidence type="ECO:0000313" key="1">
    <source>
        <dbReference type="EMBL" id="MCW3476928.1"/>
    </source>
</evidence>
<comment type="caution">
    <text evidence="1">The sequence shown here is derived from an EMBL/GenBank/DDBJ whole genome shotgun (WGS) entry which is preliminary data.</text>
</comment>
<reference evidence="1" key="1">
    <citation type="submission" date="2022-09" db="EMBL/GenBank/DDBJ databases">
        <title>Rhodovastum sp. nov. RN2-1 isolated from soil in Seongnam, South Korea.</title>
        <authorList>
            <person name="Le N.T."/>
        </authorList>
    </citation>
    <scope>NUCLEOTIDE SEQUENCE</scope>
    <source>
        <strain evidence="1">RN2-1</strain>
    </source>
</reference>
<accession>A0AA42CF85</accession>
<dbReference type="Proteomes" id="UP001165679">
    <property type="component" value="Unassembled WGS sequence"/>
</dbReference>
<dbReference type="Gene3D" id="3.40.50.2000">
    <property type="entry name" value="Glycogen Phosphorylase B"/>
    <property type="match status" value="1"/>
</dbReference>
<proteinExistence type="predicted"/>
<dbReference type="GO" id="GO:0016757">
    <property type="term" value="F:glycosyltransferase activity"/>
    <property type="evidence" value="ECO:0007669"/>
    <property type="project" value="TreeGrafter"/>
</dbReference>